<keyword evidence="8" id="KW-1185">Reference proteome</keyword>
<feature type="chain" id="PRO_5046043508" evidence="4">
    <location>
        <begin position="23"/>
        <end position="472"/>
    </location>
</feature>
<evidence type="ECO:0000256" key="1">
    <source>
        <dbReference type="ARBA" id="ARBA00004613"/>
    </source>
</evidence>
<dbReference type="Pfam" id="PF09362">
    <property type="entry name" value="DUF1996"/>
    <property type="match status" value="1"/>
</dbReference>
<evidence type="ECO:0000259" key="6">
    <source>
        <dbReference type="Pfam" id="PF24517"/>
    </source>
</evidence>
<feature type="signal peptide" evidence="4">
    <location>
        <begin position="1"/>
        <end position="22"/>
    </location>
</feature>
<dbReference type="PROSITE" id="PS51257">
    <property type="entry name" value="PROKAR_LIPOPROTEIN"/>
    <property type="match status" value="1"/>
</dbReference>
<dbReference type="InterPro" id="IPR018535">
    <property type="entry name" value="DUF1996"/>
</dbReference>
<dbReference type="EMBL" id="JBFMVT010000002">
    <property type="protein sequence ID" value="MEW7314657.1"/>
    <property type="molecule type" value="Genomic_DNA"/>
</dbReference>
<protein>
    <submittedName>
        <fullName evidence="7">DUF1996 domain-containing protein</fullName>
    </submittedName>
</protein>
<dbReference type="PANTHER" id="PTHR43662">
    <property type="match status" value="1"/>
</dbReference>
<dbReference type="InterPro" id="IPR055372">
    <property type="entry name" value="CBM96"/>
</dbReference>
<comment type="caution">
    <text evidence="7">The sequence shown here is derived from an EMBL/GenBank/DDBJ whole genome shotgun (WGS) entry which is preliminary data.</text>
</comment>
<proteinExistence type="predicted"/>
<dbReference type="RefSeq" id="WP_367596688.1">
    <property type="nucleotide sequence ID" value="NZ_JBFMVT010000002.1"/>
</dbReference>
<accession>A0ABV3NYP0</accession>
<gene>
    <name evidence="7" type="ORF">AB1E22_18475</name>
</gene>
<evidence type="ECO:0000256" key="3">
    <source>
        <dbReference type="ARBA" id="ARBA00022729"/>
    </source>
</evidence>
<organism evidence="7 8">
    <name type="scientific">Buttiauxella gaviniae</name>
    <dbReference type="NCBI Taxonomy" id="82990"/>
    <lineage>
        <taxon>Bacteria</taxon>
        <taxon>Pseudomonadati</taxon>
        <taxon>Pseudomonadota</taxon>
        <taxon>Gammaproteobacteria</taxon>
        <taxon>Enterobacterales</taxon>
        <taxon>Enterobacteriaceae</taxon>
        <taxon>Buttiauxella</taxon>
    </lineage>
</organism>
<dbReference type="PANTHER" id="PTHR43662:SF3">
    <property type="entry name" value="DOMAIN PROTEIN, PUTATIVE (AFU_ORTHOLOGUE AFUA_6G11970)-RELATED"/>
    <property type="match status" value="1"/>
</dbReference>
<feature type="domain" description="Carbohydrate-binding module family 96" evidence="6">
    <location>
        <begin position="299"/>
        <end position="464"/>
    </location>
</feature>
<comment type="subcellular location">
    <subcellularLocation>
        <location evidence="1">Secreted</location>
    </subcellularLocation>
</comment>
<evidence type="ECO:0000313" key="8">
    <source>
        <dbReference type="Proteomes" id="UP001555342"/>
    </source>
</evidence>
<evidence type="ECO:0000256" key="2">
    <source>
        <dbReference type="ARBA" id="ARBA00022525"/>
    </source>
</evidence>
<sequence>MKLLLTTLALVGGLMGCHAAMAEDTLPDGSVNVVCSYSHTLPDDPILYPGKPGVAMSHDFFGNTTANGNSTGTSLLANPTSTCENVADATSYWVPSLRLANGTIVKPAYQKTYYTNEAIPSSNRYPINAFPSGIQMLAGNHMGTGPNPNVSFLCTGRGYSSTVPTNCVPDPEKGTQFNIGISFPTCWDGQNLAPMVMMGGPNNIAYPNSSGACPAGYPVRLPHISLNVAYMIGNVTDLSHAQLSMDPTLDAQGNVTQLNWGSMYTAHADFFNAWKATAAQFMADYCLNKGRVCSKEIAYNYSEPTADATVRGGDAHATNFGSDPTLVAQNAGAGYPQSNSYMRFTIPTGASNFPANFKPTYKLMMYGGNSINTNAQMLYFTPVSNTWDENSITMDNAPACSGSSSSLYLDNVQQYRTVDVTDAVNNALKAGQTSISFCMRDGTNNNDAFTFSSKEGANKPVLYVISVNPLGV</sequence>
<dbReference type="Pfam" id="PF24517">
    <property type="entry name" value="CBM96"/>
    <property type="match status" value="1"/>
</dbReference>
<evidence type="ECO:0000259" key="5">
    <source>
        <dbReference type="Pfam" id="PF09362"/>
    </source>
</evidence>
<evidence type="ECO:0000256" key="4">
    <source>
        <dbReference type="SAM" id="SignalP"/>
    </source>
</evidence>
<name>A0ABV3NYP0_9ENTR</name>
<evidence type="ECO:0000313" key="7">
    <source>
        <dbReference type="EMBL" id="MEW7314657.1"/>
    </source>
</evidence>
<keyword evidence="3 4" id="KW-0732">Signal</keyword>
<dbReference type="Proteomes" id="UP001555342">
    <property type="component" value="Unassembled WGS sequence"/>
</dbReference>
<keyword evidence="2" id="KW-0964">Secreted</keyword>
<dbReference type="NCBIfam" id="NF033679">
    <property type="entry name" value="DNRLRE_dom"/>
    <property type="match status" value="1"/>
</dbReference>
<reference evidence="7 8" key="1">
    <citation type="submission" date="2024-07" db="EMBL/GenBank/DDBJ databases">
        <authorList>
            <person name="Wang L."/>
        </authorList>
    </citation>
    <scope>NUCLEOTIDE SEQUENCE [LARGE SCALE GENOMIC DNA]</scope>
    <source>
        <strain evidence="7 8">WL359</strain>
    </source>
</reference>
<feature type="domain" description="DUF1996" evidence="5">
    <location>
        <begin position="44"/>
        <end position="274"/>
    </location>
</feature>